<dbReference type="RefSeq" id="WP_209922023.1">
    <property type="nucleotide sequence ID" value="NZ_JAGIOP010000002.1"/>
</dbReference>
<feature type="signal peptide" evidence="2">
    <location>
        <begin position="1"/>
        <end position="22"/>
    </location>
</feature>
<protein>
    <recommendedName>
        <fullName evidence="5">PE-PGRS family protein</fullName>
    </recommendedName>
</protein>
<proteinExistence type="predicted"/>
<keyword evidence="4" id="KW-1185">Reference proteome</keyword>
<feature type="compositionally biased region" description="Basic and acidic residues" evidence="1">
    <location>
        <begin position="456"/>
        <end position="466"/>
    </location>
</feature>
<comment type="caution">
    <text evidence="3">The sequence shown here is derived from an EMBL/GenBank/DDBJ whole genome shotgun (WGS) entry which is preliminary data.</text>
</comment>
<feature type="region of interest" description="Disordered" evidence="1">
    <location>
        <begin position="456"/>
        <end position="485"/>
    </location>
</feature>
<accession>A0ABS5A0Z5</accession>
<evidence type="ECO:0008006" key="5">
    <source>
        <dbReference type="Google" id="ProtNLM"/>
    </source>
</evidence>
<organism evidence="3 4">
    <name type="scientific">Mycolicibacterium lutetiense</name>
    <dbReference type="NCBI Taxonomy" id="1641992"/>
    <lineage>
        <taxon>Bacteria</taxon>
        <taxon>Bacillati</taxon>
        <taxon>Actinomycetota</taxon>
        <taxon>Actinomycetes</taxon>
        <taxon>Mycobacteriales</taxon>
        <taxon>Mycobacteriaceae</taxon>
        <taxon>Mycolicibacterium</taxon>
    </lineage>
</organism>
<dbReference type="Proteomes" id="UP000694460">
    <property type="component" value="Unassembled WGS sequence"/>
</dbReference>
<reference evidence="3 4" key="1">
    <citation type="submission" date="2021-03" db="EMBL/GenBank/DDBJ databases">
        <title>Sequencing the genomes of 1000 actinobacteria strains.</title>
        <authorList>
            <person name="Klenk H.-P."/>
        </authorList>
    </citation>
    <scope>NUCLEOTIDE SEQUENCE [LARGE SCALE GENOMIC DNA]</scope>
    <source>
        <strain evidence="3 4">DSM 46713</strain>
    </source>
</reference>
<feature type="compositionally biased region" description="Low complexity" evidence="1">
    <location>
        <begin position="467"/>
        <end position="485"/>
    </location>
</feature>
<evidence type="ECO:0000256" key="2">
    <source>
        <dbReference type="SAM" id="SignalP"/>
    </source>
</evidence>
<gene>
    <name evidence="3" type="ORF">JOF57_005330</name>
</gene>
<feature type="region of interest" description="Disordered" evidence="1">
    <location>
        <begin position="304"/>
        <end position="331"/>
    </location>
</feature>
<dbReference type="EMBL" id="JAGIOP010000002">
    <property type="protein sequence ID" value="MBP2455417.1"/>
    <property type="molecule type" value="Genomic_DNA"/>
</dbReference>
<evidence type="ECO:0000313" key="3">
    <source>
        <dbReference type="EMBL" id="MBP2455417.1"/>
    </source>
</evidence>
<sequence length="485" mass="48685">MQLALRPYVTAGVALVGASVIAVTPVTAPSVTAPATQVSTASVALTAAVDPITRWVEVLGQTAANAAEFGGAIAADPAPILRQILANQLSYANQIGTSLSTAGEYLSNWATGQLPNLLEQLRTKLAQGDLTGAGNVVSTAIITLAMNMFPMLDIVKIPYQISQNMTAVLKAMTFQSFSNLGLVANLGMGAIAEVQIMTQFAFDTGQALVDAAKDGDPLAALSTIVNFPADFTGALLNGPWIPPFVIDGIEIVPGYFAQGLLRTLDTNPVYALLATVPRAIAAAITPPAATASLALPLEATAPETAGTELSLPEGAPTSIPGTAPVTLTGLESPTNGFPTSIAGVFAAAADSLAPKTVTLTPDTEIAAAEEPVSVTTVETPAADADSTVAPAEDADSGAAQGSSDGSTDLSDGNKATPGASPVKAKHRQVTRPNAALKTIGADVDKAVSKVADGVKKALGGKKKDAKANAGSDSGSSSSTSGGSTD</sequence>
<name>A0ABS5A0Z5_9MYCO</name>
<evidence type="ECO:0000256" key="1">
    <source>
        <dbReference type="SAM" id="MobiDB-lite"/>
    </source>
</evidence>
<keyword evidence="2" id="KW-0732">Signal</keyword>
<feature type="chain" id="PRO_5045678182" description="PE-PGRS family protein" evidence="2">
    <location>
        <begin position="23"/>
        <end position="485"/>
    </location>
</feature>
<feature type="region of interest" description="Disordered" evidence="1">
    <location>
        <begin position="368"/>
        <end position="442"/>
    </location>
</feature>
<feature type="compositionally biased region" description="Low complexity" evidence="1">
    <location>
        <begin position="396"/>
        <end position="412"/>
    </location>
</feature>
<evidence type="ECO:0000313" key="4">
    <source>
        <dbReference type="Proteomes" id="UP000694460"/>
    </source>
</evidence>